<comment type="caution">
    <text evidence="2">The sequence shown here is derived from an EMBL/GenBank/DDBJ whole genome shotgun (WGS) entry which is preliminary data.</text>
</comment>
<dbReference type="Proteomes" id="UP001396334">
    <property type="component" value="Unassembled WGS sequence"/>
</dbReference>
<feature type="transmembrane region" description="Helical" evidence="1">
    <location>
        <begin position="12"/>
        <end position="33"/>
    </location>
</feature>
<keyword evidence="1" id="KW-0812">Transmembrane</keyword>
<name>A0ABR2AFW6_9ROSI</name>
<proteinExistence type="predicted"/>
<protein>
    <submittedName>
        <fullName evidence="2">Uncharacterized protein</fullName>
    </submittedName>
</protein>
<reference evidence="2 3" key="1">
    <citation type="journal article" date="2024" name="G3 (Bethesda)">
        <title>Genome assembly of Hibiscus sabdariffa L. provides insights into metabolisms of medicinal natural products.</title>
        <authorList>
            <person name="Kim T."/>
        </authorList>
    </citation>
    <scope>NUCLEOTIDE SEQUENCE [LARGE SCALE GENOMIC DNA]</scope>
    <source>
        <strain evidence="2">TK-2024</strain>
        <tissue evidence="2">Old leaves</tissue>
    </source>
</reference>
<organism evidence="2 3">
    <name type="scientific">Hibiscus sabdariffa</name>
    <name type="common">roselle</name>
    <dbReference type="NCBI Taxonomy" id="183260"/>
    <lineage>
        <taxon>Eukaryota</taxon>
        <taxon>Viridiplantae</taxon>
        <taxon>Streptophyta</taxon>
        <taxon>Embryophyta</taxon>
        <taxon>Tracheophyta</taxon>
        <taxon>Spermatophyta</taxon>
        <taxon>Magnoliopsida</taxon>
        <taxon>eudicotyledons</taxon>
        <taxon>Gunneridae</taxon>
        <taxon>Pentapetalae</taxon>
        <taxon>rosids</taxon>
        <taxon>malvids</taxon>
        <taxon>Malvales</taxon>
        <taxon>Malvaceae</taxon>
        <taxon>Malvoideae</taxon>
        <taxon>Hibiscus</taxon>
    </lineage>
</organism>
<evidence type="ECO:0000256" key="1">
    <source>
        <dbReference type="SAM" id="Phobius"/>
    </source>
</evidence>
<keyword evidence="1" id="KW-0472">Membrane</keyword>
<accession>A0ABR2AFW6</accession>
<dbReference type="EMBL" id="JBBPBN010000257">
    <property type="protein sequence ID" value="KAK8492000.1"/>
    <property type="molecule type" value="Genomic_DNA"/>
</dbReference>
<keyword evidence="3" id="KW-1185">Reference proteome</keyword>
<keyword evidence="1" id="KW-1133">Transmembrane helix</keyword>
<sequence>MESALSAENQVIGLSLAMVGTFPLVAVSVPNQIQLQNKKKDQKRKKEERKLEIADSRGMKFILSLSSRCSSPLTRWSCSLGSRKGIATSDASKEALAYTYTTATLIDIDECGLRTLIPEPSSSLVFMPTCRDAKEEGRLTTQTLTNQWP</sequence>
<evidence type="ECO:0000313" key="2">
    <source>
        <dbReference type="EMBL" id="KAK8492000.1"/>
    </source>
</evidence>
<gene>
    <name evidence="2" type="ORF">V6N11_014124</name>
</gene>
<evidence type="ECO:0000313" key="3">
    <source>
        <dbReference type="Proteomes" id="UP001396334"/>
    </source>
</evidence>